<sequence>MDGKIERKVDYNPSVDTNHWNSTKVKCNNKKELDKLKIVEKALEKERDIQAFSYKKEKQEVQKQLDAFEREKQKIKVRNEPKSNQTKVYTGQIPAITNVTRSEYSGAHVRHNRDQRSHSFHPKEPIATKVHDAAINRLKIEQQKLLQDQKKKHRSDKDLRQLHMSHGRLVDHEHAKKSSHHTRFPALSDAKINDRSRRASLQVPHDHHHYHRRGSLVHDHDNSTIAAIHKENVTHKTKSHHKQKAPSSFRDLVSNGSSGSRHAQRKIDHTQAKSNASVNSALFENVLNVHDHASKSKHHPQTGDKNFVPMWADPKHHALDEEKLQEYHDLLSKVNPKELALLMFSHMQHNMPGSIAQHQATPHKRKLLALEILIRQLPDIRKELTKFKFDPVEMLSCRYLRLSKNNVERLTTMCEDSGIDVGIHPHMTESQVTEFFNTTLGEVSPEKSLSTQQ</sequence>
<feature type="coiled-coil region" evidence="1">
    <location>
        <begin position="51"/>
        <end position="78"/>
    </location>
</feature>
<gene>
    <name evidence="3" type="ORF">OFUS_LOCUS18769</name>
</gene>
<dbReference type="AlphaFoldDB" id="A0A8J1UJX5"/>
<dbReference type="PANTHER" id="PTHR35679:SF1">
    <property type="entry name" value="RIKEN CDNA 4933402J07 GENE"/>
    <property type="match status" value="1"/>
</dbReference>
<feature type="compositionally biased region" description="Basic residues" evidence="2">
    <location>
        <begin position="235"/>
        <end position="244"/>
    </location>
</feature>
<evidence type="ECO:0000313" key="4">
    <source>
        <dbReference type="Proteomes" id="UP000749559"/>
    </source>
</evidence>
<keyword evidence="4" id="KW-1185">Reference proteome</keyword>
<dbReference type="Pfam" id="PF15472">
    <property type="entry name" value="DUF4638"/>
    <property type="match status" value="1"/>
</dbReference>
<reference evidence="3" key="1">
    <citation type="submission" date="2022-03" db="EMBL/GenBank/DDBJ databases">
        <authorList>
            <person name="Martin C."/>
        </authorList>
    </citation>
    <scope>NUCLEOTIDE SEQUENCE</scope>
</reference>
<feature type="region of interest" description="Disordered" evidence="2">
    <location>
        <begin position="173"/>
        <end position="197"/>
    </location>
</feature>
<accession>A0A8J1UJX5</accession>
<proteinExistence type="predicted"/>
<keyword evidence="1" id="KW-0175">Coiled coil</keyword>
<protein>
    <submittedName>
        <fullName evidence="3">Uncharacterized protein</fullName>
    </submittedName>
</protein>
<dbReference type="Proteomes" id="UP000749559">
    <property type="component" value="Unassembled WGS sequence"/>
</dbReference>
<organism evidence="3 4">
    <name type="scientific">Owenia fusiformis</name>
    <name type="common">Polychaete worm</name>
    <dbReference type="NCBI Taxonomy" id="6347"/>
    <lineage>
        <taxon>Eukaryota</taxon>
        <taxon>Metazoa</taxon>
        <taxon>Spiralia</taxon>
        <taxon>Lophotrochozoa</taxon>
        <taxon>Annelida</taxon>
        <taxon>Polychaeta</taxon>
        <taxon>Sedentaria</taxon>
        <taxon>Canalipalpata</taxon>
        <taxon>Sabellida</taxon>
        <taxon>Oweniida</taxon>
        <taxon>Oweniidae</taxon>
        <taxon>Owenia</taxon>
    </lineage>
</organism>
<evidence type="ECO:0000313" key="3">
    <source>
        <dbReference type="EMBL" id="CAH1793996.1"/>
    </source>
</evidence>
<dbReference type="EMBL" id="CAIIXF020000009">
    <property type="protein sequence ID" value="CAH1793996.1"/>
    <property type="molecule type" value="Genomic_DNA"/>
</dbReference>
<dbReference type="PANTHER" id="PTHR35679">
    <property type="entry name" value="RIKEN CDNA 4933402J07 GENE"/>
    <property type="match status" value="1"/>
</dbReference>
<feature type="region of interest" description="Disordered" evidence="2">
    <location>
        <begin position="233"/>
        <end position="275"/>
    </location>
</feature>
<comment type="caution">
    <text evidence="3">The sequence shown here is derived from an EMBL/GenBank/DDBJ whole genome shotgun (WGS) entry which is preliminary data.</text>
</comment>
<dbReference type="OrthoDB" id="10071349at2759"/>
<name>A0A8J1UJX5_OWEFU</name>
<evidence type="ECO:0000256" key="2">
    <source>
        <dbReference type="SAM" id="MobiDB-lite"/>
    </source>
</evidence>
<evidence type="ECO:0000256" key="1">
    <source>
        <dbReference type="SAM" id="Coils"/>
    </source>
</evidence>
<dbReference type="InterPro" id="IPR029171">
    <property type="entry name" value="DUF4638"/>
</dbReference>